<evidence type="ECO:0000313" key="2">
    <source>
        <dbReference type="Proteomes" id="UP001163823"/>
    </source>
</evidence>
<dbReference type="AlphaFoldDB" id="A0AAD7P7H6"/>
<evidence type="ECO:0000313" key="1">
    <source>
        <dbReference type="EMBL" id="KAJ7945027.1"/>
    </source>
</evidence>
<proteinExistence type="predicted"/>
<comment type="caution">
    <text evidence="1">The sequence shown here is derived from an EMBL/GenBank/DDBJ whole genome shotgun (WGS) entry which is preliminary data.</text>
</comment>
<organism evidence="1 2">
    <name type="scientific">Quillaja saponaria</name>
    <name type="common">Soap bark tree</name>
    <dbReference type="NCBI Taxonomy" id="32244"/>
    <lineage>
        <taxon>Eukaryota</taxon>
        <taxon>Viridiplantae</taxon>
        <taxon>Streptophyta</taxon>
        <taxon>Embryophyta</taxon>
        <taxon>Tracheophyta</taxon>
        <taxon>Spermatophyta</taxon>
        <taxon>Magnoliopsida</taxon>
        <taxon>eudicotyledons</taxon>
        <taxon>Gunneridae</taxon>
        <taxon>Pentapetalae</taxon>
        <taxon>rosids</taxon>
        <taxon>fabids</taxon>
        <taxon>Fabales</taxon>
        <taxon>Quillajaceae</taxon>
        <taxon>Quillaja</taxon>
    </lineage>
</organism>
<gene>
    <name evidence="1" type="ORF">O6P43_034326</name>
</gene>
<sequence>MQVWLGVNTDCGKLPRKVLFSSAEGSKSAWFSLVSNPNEVEGKVKGCAISSLSKISGIDSQTISEGDAGGGTILLP</sequence>
<protein>
    <submittedName>
        <fullName evidence="1">Uncharacterized protein</fullName>
    </submittedName>
</protein>
<dbReference type="KEGG" id="qsa:O6P43_034326"/>
<accession>A0AAD7P7H6</accession>
<reference evidence="1" key="1">
    <citation type="journal article" date="2023" name="Science">
        <title>Elucidation of the pathway for biosynthesis of saponin adjuvants from the soapbark tree.</title>
        <authorList>
            <person name="Reed J."/>
            <person name="Orme A."/>
            <person name="El-Demerdash A."/>
            <person name="Owen C."/>
            <person name="Martin L.B.B."/>
            <person name="Misra R.C."/>
            <person name="Kikuchi S."/>
            <person name="Rejzek M."/>
            <person name="Martin A.C."/>
            <person name="Harkess A."/>
            <person name="Leebens-Mack J."/>
            <person name="Louveau T."/>
            <person name="Stephenson M.J."/>
            <person name="Osbourn A."/>
        </authorList>
    </citation>
    <scope>NUCLEOTIDE SEQUENCE</scope>
    <source>
        <strain evidence="1">S10</strain>
    </source>
</reference>
<keyword evidence="2" id="KW-1185">Reference proteome</keyword>
<name>A0AAD7P7H6_QUISA</name>
<dbReference type="Proteomes" id="UP001163823">
    <property type="component" value="Chromosome 14"/>
</dbReference>
<dbReference type="EMBL" id="JARAOO010000014">
    <property type="protein sequence ID" value="KAJ7945027.1"/>
    <property type="molecule type" value="Genomic_DNA"/>
</dbReference>